<dbReference type="GO" id="GO:0005829">
    <property type="term" value="C:cytosol"/>
    <property type="evidence" value="ECO:0007669"/>
    <property type="project" value="TreeGrafter"/>
</dbReference>
<gene>
    <name evidence="4" type="ORF">FAD_1173</name>
    <name evidence="5" type="ORF">HLB00_05395</name>
</gene>
<dbReference type="KEGG" id="fai:FAD_1173"/>
<dbReference type="InterPro" id="IPR050197">
    <property type="entry name" value="Aldolase_class_II_sugar_metab"/>
</dbReference>
<dbReference type="Proteomes" id="UP000192050">
    <property type="component" value="Chromosome"/>
</dbReference>
<dbReference type="InterPro" id="IPR036409">
    <property type="entry name" value="Aldolase_II/adducin_N_sf"/>
</dbReference>
<dbReference type="InterPro" id="IPR001303">
    <property type="entry name" value="Aldolase_II/adducin_N"/>
</dbReference>
<dbReference type="GO" id="GO:0046872">
    <property type="term" value="F:metal ion binding"/>
    <property type="evidence" value="ECO:0007669"/>
    <property type="project" value="UniProtKB-KW"/>
</dbReference>
<dbReference type="SMART" id="SM01007">
    <property type="entry name" value="Aldolase_II"/>
    <property type="match status" value="1"/>
</dbReference>
<evidence type="ECO:0000256" key="1">
    <source>
        <dbReference type="ARBA" id="ARBA00022723"/>
    </source>
</evidence>
<dbReference type="STRING" id="74969.FAD_1173"/>
<evidence type="ECO:0000256" key="2">
    <source>
        <dbReference type="ARBA" id="ARBA00023239"/>
    </source>
</evidence>
<dbReference type="Gene3D" id="3.40.225.10">
    <property type="entry name" value="Class II aldolase/adducin N-terminal domain"/>
    <property type="match status" value="1"/>
</dbReference>
<dbReference type="PANTHER" id="PTHR22789">
    <property type="entry name" value="FUCULOSE PHOSPHATE ALDOLASE"/>
    <property type="match status" value="1"/>
</dbReference>
<dbReference type="EMBL" id="CP015363">
    <property type="protein sequence ID" value="ARD85048.1"/>
    <property type="molecule type" value="Genomic_DNA"/>
</dbReference>
<accession>A0A1V0N4I3</accession>
<evidence type="ECO:0000313" key="6">
    <source>
        <dbReference type="Proteomes" id="UP000192050"/>
    </source>
</evidence>
<keyword evidence="1" id="KW-0479">Metal-binding</keyword>
<proteinExistence type="predicted"/>
<reference evidence="5 7" key="2">
    <citation type="submission" date="2020-05" db="EMBL/GenBank/DDBJ databases">
        <authorList>
            <person name="Zhang R."/>
        </authorList>
    </citation>
    <scope>NUCLEOTIDE SEQUENCE [LARGE SCALE GENOMIC DNA]</scope>
    <source>
        <strain evidence="5 7">DSM 28986</strain>
    </source>
</reference>
<feature type="domain" description="Class II aldolase/adducin N-terminal" evidence="3">
    <location>
        <begin position="8"/>
        <end position="184"/>
    </location>
</feature>
<evidence type="ECO:0000259" key="3">
    <source>
        <dbReference type="SMART" id="SM01007"/>
    </source>
</evidence>
<dbReference type="GO" id="GO:0016832">
    <property type="term" value="F:aldehyde-lyase activity"/>
    <property type="evidence" value="ECO:0007669"/>
    <property type="project" value="TreeGrafter"/>
</dbReference>
<dbReference type="GeneID" id="31676671"/>
<dbReference type="OrthoDB" id="18709at2157"/>
<dbReference type="RefSeq" id="WP_081143167.1">
    <property type="nucleotide sequence ID" value="NZ_CP015363.1"/>
</dbReference>
<organism evidence="4 6">
    <name type="scientific">Ferroplasma acidiphilum</name>
    <dbReference type="NCBI Taxonomy" id="74969"/>
    <lineage>
        <taxon>Archaea</taxon>
        <taxon>Methanobacteriati</taxon>
        <taxon>Thermoplasmatota</taxon>
        <taxon>Thermoplasmata</taxon>
        <taxon>Thermoplasmatales</taxon>
        <taxon>Ferroplasmaceae</taxon>
        <taxon>Ferroplasma</taxon>
    </lineage>
</organism>
<dbReference type="Pfam" id="PF00596">
    <property type="entry name" value="Aldolase_II"/>
    <property type="match status" value="1"/>
</dbReference>
<dbReference type="SUPFAM" id="SSF53639">
    <property type="entry name" value="AraD/HMP-PK domain-like"/>
    <property type="match status" value="1"/>
</dbReference>
<evidence type="ECO:0000313" key="5">
    <source>
        <dbReference type="EMBL" id="NOL60269.1"/>
    </source>
</evidence>
<keyword evidence="6" id="KW-1185">Reference proteome</keyword>
<name>A0A1V0N4I3_9ARCH</name>
<dbReference type="Proteomes" id="UP000546917">
    <property type="component" value="Unassembled WGS sequence"/>
</dbReference>
<keyword evidence="2" id="KW-0456">Lyase</keyword>
<protein>
    <submittedName>
        <fullName evidence="5">Class II aldolase/adducin family protein</fullName>
    </submittedName>
    <submittedName>
        <fullName evidence="4">L-fuculose phosphate aldolase</fullName>
    </submittedName>
</protein>
<reference evidence="4 6" key="1">
    <citation type="submission" date="2011-10" db="EMBL/GenBank/DDBJ databases">
        <title>Metabolic and evolutionary patterns in the extreme acidophile Ferroplasma acidiphilum.</title>
        <authorList>
            <person name="Golyshina O.V."/>
            <person name="Kozyavkin S.A."/>
            <person name="Tatusov R.L."/>
            <person name="Slesarev A.I."/>
            <person name="Golyshin P.N."/>
        </authorList>
    </citation>
    <scope>NUCLEOTIDE SEQUENCE [LARGE SCALE GENOMIC DNA]</scope>
    <source>
        <strain evidence="4">Berkeley</strain>
        <strain evidence="6">Y</strain>
    </source>
</reference>
<dbReference type="AlphaFoldDB" id="A0A1V0N4I3"/>
<dbReference type="UniPathway" id="UPA00071"/>
<dbReference type="PANTHER" id="PTHR22789:SF0">
    <property type="entry name" value="3-OXO-TETRONATE 4-PHOSPHATE DECARBOXYLASE-RELATED"/>
    <property type="match status" value="1"/>
</dbReference>
<evidence type="ECO:0000313" key="7">
    <source>
        <dbReference type="Proteomes" id="UP000546917"/>
    </source>
</evidence>
<dbReference type="EMBL" id="JABGBP010000179">
    <property type="protein sequence ID" value="NOL60269.1"/>
    <property type="molecule type" value="Genomic_DNA"/>
</dbReference>
<sequence>MLYSEEREIVLNACREMVSSNLTVGSWGNISLRAKDGNIVITPSGTNYNKSNAEDMVITDIDGKVIDGKLKPSSERLMHYEIYKNRADVMAIVHTHSIYSSVLAVTGDGIPPVTEDTAMLLGNRVNVSRYALTGTMELARYVVEGLELNNATIMKNHGAVSVGTDMERAIIASQVLEKSARIFVTAKMIGEVNILPPEDVIKLRGMSEGYLNQWKNWK</sequence>
<evidence type="ECO:0000313" key="4">
    <source>
        <dbReference type="EMBL" id="ARD85048.1"/>
    </source>
</evidence>
<dbReference type="GO" id="GO:0019323">
    <property type="term" value="P:pentose catabolic process"/>
    <property type="evidence" value="ECO:0007669"/>
    <property type="project" value="TreeGrafter"/>
</dbReference>